<dbReference type="VEuPathDB" id="ToxoDB:LOC34619762"/>
<proteinExistence type="predicted"/>
<accession>A0A1D3CXG8</accession>
<protein>
    <submittedName>
        <fullName evidence="3">Uncharacterized protein</fullName>
    </submittedName>
</protein>
<name>A0A1D3CXG8_9EIME</name>
<sequence length="377" mass="41007">MMRQALPLVLFSLTFFWGRASSTASAGEPDGIIPTQRSPGAPTAPDNSSPQPTGAQTGKKAQTKTGLENNEEHEPVLVSAGSAHKPFLGRFSSTIALQDFMHARQASVDGLVALQYSVYLTHALILSSAEMAAHDLKRMPLHRFGAPLTPDQVVEVPLSTVGGLRPFHLFVLFTFVEGHTEGVAEQLSKQCKDCAAAIKTFRKVSKAYKLSDSEPGNDDLFPVIFGVVNVGTRDGAAISAIHPAMQLPVALYLPPTFSSSVENRRDRSSSSSGVSTTVAAEDKAVEAEVDRGSLHVALHKITSAEFFTETLGEWEEDAVLRDLLLQQQKQGIHGKVHFFSVPQNHLLLLQRRKNEASPEQKLLEWVNAHTSRHVSTF</sequence>
<organism evidence="3 4">
    <name type="scientific">Cyclospora cayetanensis</name>
    <dbReference type="NCBI Taxonomy" id="88456"/>
    <lineage>
        <taxon>Eukaryota</taxon>
        <taxon>Sar</taxon>
        <taxon>Alveolata</taxon>
        <taxon>Apicomplexa</taxon>
        <taxon>Conoidasida</taxon>
        <taxon>Coccidia</taxon>
        <taxon>Eucoccidiorida</taxon>
        <taxon>Eimeriorina</taxon>
        <taxon>Eimeriidae</taxon>
        <taxon>Cyclospora</taxon>
    </lineage>
</organism>
<dbReference type="EMBL" id="JROU02001599">
    <property type="protein sequence ID" value="OEH75884.1"/>
    <property type="molecule type" value="Genomic_DNA"/>
</dbReference>
<feature type="signal peptide" evidence="2">
    <location>
        <begin position="1"/>
        <end position="20"/>
    </location>
</feature>
<evidence type="ECO:0000313" key="4">
    <source>
        <dbReference type="Proteomes" id="UP000095192"/>
    </source>
</evidence>
<dbReference type="Proteomes" id="UP000095192">
    <property type="component" value="Unassembled WGS sequence"/>
</dbReference>
<keyword evidence="4" id="KW-1185">Reference proteome</keyword>
<dbReference type="VEuPathDB" id="ToxoDB:cyc_02998"/>
<comment type="caution">
    <text evidence="3">The sequence shown here is derived from an EMBL/GenBank/DDBJ whole genome shotgun (WGS) entry which is preliminary data.</text>
</comment>
<evidence type="ECO:0000256" key="2">
    <source>
        <dbReference type="SAM" id="SignalP"/>
    </source>
</evidence>
<feature type="region of interest" description="Disordered" evidence="1">
    <location>
        <begin position="23"/>
        <end position="70"/>
    </location>
</feature>
<keyword evidence="2" id="KW-0732">Signal</keyword>
<feature type="compositionally biased region" description="Polar residues" evidence="1">
    <location>
        <begin position="45"/>
        <end position="68"/>
    </location>
</feature>
<gene>
    <name evidence="3" type="ORF">cyc_02998</name>
</gene>
<dbReference type="InParanoid" id="A0A1D3CXG8"/>
<feature type="chain" id="PRO_5008913985" evidence="2">
    <location>
        <begin position="21"/>
        <end position="377"/>
    </location>
</feature>
<dbReference type="AlphaFoldDB" id="A0A1D3CXG8"/>
<evidence type="ECO:0000256" key="1">
    <source>
        <dbReference type="SAM" id="MobiDB-lite"/>
    </source>
</evidence>
<reference evidence="3 4" key="1">
    <citation type="journal article" date="2016" name="BMC Genomics">
        <title>Comparative genomics reveals Cyclospora cayetanensis possesses coccidia-like metabolism and invasion components but unique surface antigens.</title>
        <authorList>
            <person name="Liu S."/>
            <person name="Wang L."/>
            <person name="Zheng H."/>
            <person name="Xu Z."/>
            <person name="Roellig D.M."/>
            <person name="Li N."/>
            <person name="Frace M.A."/>
            <person name="Tang K."/>
            <person name="Arrowood M.J."/>
            <person name="Moss D.M."/>
            <person name="Zhang L."/>
            <person name="Feng Y."/>
            <person name="Xiao L."/>
        </authorList>
    </citation>
    <scope>NUCLEOTIDE SEQUENCE [LARGE SCALE GENOMIC DNA]</scope>
    <source>
        <strain evidence="3 4">CHN_HEN01</strain>
    </source>
</reference>
<evidence type="ECO:0000313" key="3">
    <source>
        <dbReference type="EMBL" id="OEH75884.1"/>
    </source>
</evidence>